<dbReference type="SUPFAM" id="SSF53187">
    <property type="entry name" value="Zn-dependent exopeptidases"/>
    <property type="match status" value="1"/>
</dbReference>
<dbReference type="Proteomes" id="UP000658131">
    <property type="component" value="Unassembled WGS sequence"/>
</dbReference>
<organism evidence="4 5">
    <name type="scientific">Yanshouia hominis</name>
    <dbReference type="NCBI Taxonomy" id="2763673"/>
    <lineage>
        <taxon>Bacteria</taxon>
        <taxon>Bacillati</taxon>
        <taxon>Bacillota</taxon>
        <taxon>Clostridia</taxon>
        <taxon>Eubacteriales</taxon>
        <taxon>Oscillospiraceae</taxon>
        <taxon>Yanshouia</taxon>
    </lineage>
</organism>
<dbReference type="SMART" id="SM00646">
    <property type="entry name" value="Ami_3"/>
    <property type="match status" value="1"/>
</dbReference>
<protein>
    <submittedName>
        <fullName evidence="4">N-acetylmuramoyl-L-alanine amidase</fullName>
    </submittedName>
</protein>
<dbReference type="CDD" id="cd02696">
    <property type="entry name" value="MurNAc-LAA"/>
    <property type="match status" value="1"/>
</dbReference>
<dbReference type="InterPro" id="IPR013783">
    <property type="entry name" value="Ig-like_fold"/>
</dbReference>
<feature type="region of interest" description="Disordered" evidence="2">
    <location>
        <begin position="56"/>
        <end position="93"/>
    </location>
</feature>
<evidence type="ECO:0000313" key="4">
    <source>
        <dbReference type="EMBL" id="MBC8577765.1"/>
    </source>
</evidence>
<dbReference type="InterPro" id="IPR002508">
    <property type="entry name" value="MurNAc-LAA_cat"/>
</dbReference>
<dbReference type="Gene3D" id="3.40.630.40">
    <property type="entry name" value="Zn-dependent exopeptidases"/>
    <property type="match status" value="1"/>
</dbReference>
<evidence type="ECO:0000259" key="3">
    <source>
        <dbReference type="SMART" id="SM00646"/>
    </source>
</evidence>
<dbReference type="PANTHER" id="PTHR30404:SF0">
    <property type="entry name" value="N-ACETYLMURAMOYL-L-ALANINE AMIDASE AMIC"/>
    <property type="match status" value="1"/>
</dbReference>
<sequence>MARSRKKKRRTIPAAAFCLVLALVTCVMGAVALLYNSDGAFTLPVIAGLGPSAARPGLSGTSQPVSEPPSGQAAEPQGGEEPPPQQIPKTEPPSELRAVTIKPGRDFPAEGSADALKAGIDRALEEAKNLTMNGIVIDTLSEDGSVIYSSRQLPCRGPSSELDPLSYAIGQAKENGFYVAVIYYLTDGSFTETPSVLKQVDAGLIDGVRADLESFGSRYTPDAVLFDGYYNPQDTGSYLRYLSEGGGIGFETYMRSVPKILLTLAKKTMEQHAPGVSSGLLSEAVWANNYEDERGSVTRAYFCARTEGNADVVEYLEEGMFDLVAVKAYGSIADRNIPYQAVASWWTRLAGSLNLPCYIVHAADRAVTDAVGWSEYDQLARQVIDAREMPGYSGSVFNSLARLIENPKDCAGKLIGYFDGTVKAEHIMQDLELTKPEKTTFTSFDPSVLFTGHTDPNTDATINGQKIVTDENGYFQLEMQLEEGENIFTIVHKGKSVTYDITRITEVVKEVSPGEGTLAVDGGTELSFNAVAYSEAKVYAVINGTTIPMTLDENPDEEYRDTAYSRFVGSYTIPDATTSVQSLGTMTVYGEWGGLTKSKSGAAIQVNEKLLPSDGTPVAVISDTAETFSAANMSHYSEPTYFPLPKGALDYVVGDEIRYNVTESGKTKAYSFYRLQSGLRVLSSDVAAVSATSAPVNNRITGYTVKSDSRYTTLTLDTEQQVSYTMRYSADAVTIQFHYTNSLPDSMTLSRNPLFSAATFSGDTLTLTLRNQARFMGCAPFYKNGKLVLRFNNPPSSVSNAKIVIDPGHGGNDSGALGYLAAYPEKTINYGIATRLADLLEARGADVVMLDTKYNNYSLQQRVQMATAADPHLFISVHSNSSAYSASASGTEAYYFNFWSSGLAQFSSANISKALGSTNRGQKFGYYYVTRSMQYPAILIESGFVSNQTEYHKLINEDYQQAMAEGIAKAVSSYLSYMYEAGSMTGTESG</sequence>
<dbReference type="Gene3D" id="2.60.40.10">
    <property type="entry name" value="Immunoglobulins"/>
    <property type="match status" value="1"/>
</dbReference>
<feature type="compositionally biased region" description="Low complexity" evidence="2">
    <location>
        <begin position="71"/>
        <end position="80"/>
    </location>
</feature>
<evidence type="ECO:0000256" key="1">
    <source>
        <dbReference type="ARBA" id="ARBA00022801"/>
    </source>
</evidence>
<feature type="domain" description="MurNAc-LAA" evidence="3">
    <location>
        <begin position="863"/>
        <end position="972"/>
    </location>
</feature>
<evidence type="ECO:0000256" key="2">
    <source>
        <dbReference type="SAM" id="MobiDB-lite"/>
    </source>
</evidence>
<dbReference type="PANTHER" id="PTHR30404">
    <property type="entry name" value="N-ACETYLMURAMOYL-L-ALANINE AMIDASE"/>
    <property type="match status" value="1"/>
</dbReference>
<keyword evidence="1" id="KW-0378">Hydrolase</keyword>
<keyword evidence="5" id="KW-1185">Reference proteome</keyword>
<dbReference type="Pfam" id="PF01520">
    <property type="entry name" value="Amidase_3"/>
    <property type="match status" value="1"/>
</dbReference>
<reference evidence="4 5" key="1">
    <citation type="submission" date="2020-08" db="EMBL/GenBank/DDBJ databases">
        <title>Genome public.</title>
        <authorList>
            <person name="Liu C."/>
            <person name="Sun Q."/>
        </authorList>
    </citation>
    <scope>NUCLEOTIDE SEQUENCE [LARGE SCALE GENOMIC DNA]</scope>
    <source>
        <strain evidence="4 5">BX1</strain>
    </source>
</reference>
<gene>
    <name evidence="4" type="ORF">H8717_15330</name>
</gene>
<proteinExistence type="predicted"/>
<dbReference type="InterPro" id="IPR050695">
    <property type="entry name" value="N-acetylmuramoyl_amidase_3"/>
</dbReference>
<comment type="caution">
    <text evidence="4">The sequence shown here is derived from an EMBL/GenBank/DDBJ whole genome shotgun (WGS) entry which is preliminary data.</text>
</comment>
<dbReference type="EMBL" id="JACRTB010000048">
    <property type="protein sequence ID" value="MBC8577765.1"/>
    <property type="molecule type" value="Genomic_DNA"/>
</dbReference>
<evidence type="ECO:0000313" key="5">
    <source>
        <dbReference type="Proteomes" id="UP000658131"/>
    </source>
</evidence>
<accession>A0ABR7NNH3</accession>
<name>A0ABR7NNH3_9FIRM</name>
<dbReference type="RefSeq" id="WP_262401120.1">
    <property type="nucleotide sequence ID" value="NZ_JACRTB010000048.1"/>
</dbReference>